<dbReference type="GO" id="GO:0050660">
    <property type="term" value="F:flavin adenine dinucleotide binding"/>
    <property type="evidence" value="ECO:0007669"/>
    <property type="project" value="InterPro"/>
</dbReference>
<dbReference type="InterPro" id="IPR040131">
    <property type="entry name" value="MnmG_N"/>
</dbReference>
<dbReference type="Pfam" id="PF21680">
    <property type="entry name" value="GIDA_C_1st"/>
    <property type="match status" value="1"/>
</dbReference>
<keyword evidence="7" id="KW-1185">Reference proteome</keyword>
<dbReference type="InterPro" id="IPR049312">
    <property type="entry name" value="GIDA_C_N"/>
</dbReference>
<dbReference type="Pfam" id="PF13932">
    <property type="entry name" value="SAM_GIDA_C"/>
    <property type="match status" value="1"/>
</dbReference>
<dbReference type="Pfam" id="PF01134">
    <property type="entry name" value="GIDA"/>
    <property type="match status" value="2"/>
</dbReference>
<comment type="caution">
    <text evidence="6">The sequence shown here is derived from an EMBL/GenBank/DDBJ whole genome shotgun (WGS) entry which is preliminary data.</text>
</comment>
<dbReference type="OrthoDB" id="3329at2759"/>
<evidence type="ECO:0000313" key="7">
    <source>
        <dbReference type="Proteomes" id="UP000298061"/>
    </source>
</evidence>
<dbReference type="EMBL" id="SFCI01000488">
    <property type="protein sequence ID" value="TFY79519.1"/>
    <property type="molecule type" value="Genomic_DNA"/>
</dbReference>
<keyword evidence="3" id="KW-0285">Flavoprotein</keyword>
<evidence type="ECO:0000259" key="5">
    <source>
        <dbReference type="SMART" id="SM01228"/>
    </source>
</evidence>
<accession>A0A4Z0A140</accession>
<sequence length="444" mass="49421">MKRFPAGRMGDKPSVGLSASLNEAGFQLGRLQTGTPARIDSRTINFHDLERQDGDPIPAPFSFLHTSVDNKLTELLGPRYCPSLEAKVTRFADKDEHMIWLEPEGYDSDLIYPNGLSNSMPEELQEAMVRTVKGLENAKLVRPAYGVEYDFIDPRELTATLETKRIKGLFLAGQINGTTGYEEAAAQGVPLLLTRADGYVGVMIDDLITKGAEEPCGYPSNIHQINVGLLTDALNADRMFTSRSEYRMTIRSDNADLRLTEKGRQVGVVGEDRWKVFTRTRQEMDRATELLKATTLSPQGWRRHGLDVAGNGIMRSCSPPSPSAFYMLRWPQLRAASLLSVIPELATIDPSILARVDIDGRYAAHLSRQAADLRSFMNDESLILHAGIDYDHVLGLSPEEKERLRRVRPRSLGAAKRLEGMTPCGIVALLKHAKRTWTSDSRDL</sequence>
<dbReference type="GO" id="GO:0002098">
    <property type="term" value="P:tRNA wobble uridine modification"/>
    <property type="evidence" value="ECO:0007669"/>
    <property type="project" value="TreeGrafter"/>
</dbReference>
<dbReference type="SMART" id="SM01228">
    <property type="entry name" value="GIDA_assoc_3"/>
    <property type="match status" value="1"/>
</dbReference>
<dbReference type="InterPro" id="IPR044920">
    <property type="entry name" value="MnmG_C_subdom_sf"/>
</dbReference>
<dbReference type="STRING" id="135208.A0A4Z0A140"/>
<dbReference type="InterPro" id="IPR026904">
    <property type="entry name" value="MnmG_C"/>
</dbReference>
<dbReference type="InterPro" id="IPR002218">
    <property type="entry name" value="MnmG-rel"/>
</dbReference>
<proteinExistence type="inferred from homology"/>
<comment type="similarity">
    <text evidence="2">Belongs to the MnmG family.</text>
</comment>
<dbReference type="Proteomes" id="UP000298061">
    <property type="component" value="Unassembled WGS sequence"/>
</dbReference>
<dbReference type="PANTHER" id="PTHR11806">
    <property type="entry name" value="GLUCOSE INHIBITED DIVISION PROTEIN A"/>
    <property type="match status" value="1"/>
</dbReference>
<dbReference type="InterPro" id="IPR036188">
    <property type="entry name" value="FAD/NAD-bd_sf"/>
</dbReference>
<evidence type="ECO:0000256" key="1">
    <source>
        <dbReference type="ARBA" id="ARBA00001974"/>
    </source>
</evidence>
<comment type="cofactor">
    <cofactor evidence="1">
        <name>FAD</name>
        <dbReference type="ChEBI" id="CHEBI:57692"/>
    </cofactor>
</comment>
<protein>
    <recommendedName>
        <fullName evidence="5">tRNA uridine 5-carboxymethylaminomethyl modification enzyme C-terminal subdomain domain-containing protein</fullName>
    </recommendedName>
</protein>
<gene>
    <name evidence="6" type="ORF">EWM64_g4490</name>
</gene>
<evidence type="ECO:0000256" key="3">
    <source>
        <dbReference type="ARBA" id="ARBA00022630"/>
    </source>
</evidence>
<dbReference type="InterPro" id="IPR047001">
    <property type="entry name" value="MnmG_C_subdom"/>
</dbReference>
<dbReference type="Gene3D" id="1.10.150.570">
    <property type="entry name" value="GidA associated domain, C-terminal subdomain"/>
    <property type="match status" value="1"/>
</dbReference>
<reference evidence="6 7" key="1">
    <citation type="submission" date="2019-02" db="EMBL/GenBank/DDBJ databases">
        <title>Genome sequencing of the rare red list fungi Hericium alpestre (H. flagellum).</title>
        <authorList>
            <person name="Buettner E."/>
            <person name="Kellner H."/>
        </authorList>
    </citation>
    <scope>NUCLEOTIDE SEQUENCE [LARGE SCALE GENOMIC DNA]</scope>
    <source>
        <strain evidence="6 7">DSM 108284</strain>
    </source>
</reference>
<dbReference type="GO" id="GO:0030488">
    <property type="term" value="P:tRNA methylation"/>
    <property type="evidence" value="ECO:0007669"/>
    <property type="project" value="TreeGrafter"/>
</dbReference>
<dbReference type="InterPro" id="IPR020595">
    <property type="entry name" value="MnmG-rel_CS"/>
</dbReference>
<dbReference type="PROSITE" id="PS01280">
    <property type="entry name" value="GIDA_1"/>
    <property type="match status" value="1"/>
</dbReference>
<dbReference type="AlphaFoldDB" id="A0A4Z0A140"/>
<name>A0A4Z0A140_9AGAM</name>
<keyword evidence="4" id="KW-0274">FAD</keyword>
<feature type="domain" description="tRNA uridine 5-carboxymethylaminomethyl modification enzyme C-terminal subdomain" evidence="5">
    <location>
        <begin position="360"/>
        <end position="431"/>
    </location>
</feature>
<evidence type="ECO:0000256" key="4">
    <source>
        <dbReference type="ARBA" id="ARBA00022827"/>
    </source>
</evidence>
<dbReference type="Gene3D" id="2.40.30.260">
    <property type="match status" value="2"/>
</dbReference>
<dbReference type="PANTHER" id="PTHR11806:SF0">
    <property type="entry name" value="PROTEIN MTO1 HOMOLOG, MITOCHONDRIAL"/>
    <property type="match status" value="1"/>
</dbReference>
<evidence type="ECO:0000256" key="2">
    <source>
        <dbReference type="ARBA" id="ARBA00007653"/>
    </source>
</evidence>
<dbReference type="Gene3D" id="3.50.50.60">
    <property type="entry name" value="FAD/NAD(P)-binding domain"/>
    <property type="match status" value="1"/>
</dbReference>
<organism evidence="6 7">
    <name type="scientific">Hericium alpestre</name>
    <dbReference type="NCBI Taxonomy" id="135208"/>
    <lineage>
        <taxon>Eukaryota</taxon>
        <taxon>Fungi</taxon>
        <taxon>Dikarya</taxon>
        <taxon>Basidiomycota</taxon>
        <taxon>Agaricomycotina</taxon>
        <taxon>Agaricomycetes</taxon>
        <taxon>Russulales</taxon>
        <taxon>Hericiaceae</taxon>
        <taxon>Hericium</taxon>
    </lineage>
</organism>
<evidence type="ECO:0000313" key="6">
    <source>
        <dbReference type="EMBL" id="TFY79519.1"/>
    </source>
</evidence>